<dbReference type="OrthoDB" id="278693at2"/>
<evidence type="ECO:0000313" key="2">
    <source>
        <dbReference type="EMBL" id="OEG74972.1"/>
    </source>
</evidence>
<dbReference type="RefSeq" id="WP_028764456.1">
    <property type="nucleotide sequence ID" value="NZ_BPEU01000004.1"/>
</dbReference>
<protein>
    <submittedName>
        <fullName evidence="2">Uncharacterized protein</fullName>
    </submittedName>
</protein>
<dbReference type="AlphaFoldDB" id="A0A1E5IWN3"/>
<gene>
    <name evidence="2" type="ORF">BEL05_12425</name>
    <name evidence="1" type="ORF">TUM3794_06470</name>
</gene>
<keyword evidence="4" id="KW-1185">Reference proteome</keyword>
<comment type="caution">
    <text evidence="2">The sequence shown here is derived from an EMBL/GenBank/DDBJ whole genome shotgun (WGS) entry which is preliminary data.</text>
</comment>
<reference evidence="1 4" key="2">
    <citation type="submission" date="2021-05" db="EMBL/GenBank/DDBJ databases">
        <title>Molecular characterization for Shewanella algae harboring chromosomal blaOXA-55-like strains isolated from clinical and environment sample.</title>
        <authorList>
            <person name="Ohama Y."/>
            <person name="Aoki K."/>
            <person name="Harada S."/>
            <person name="Moriya K."/>
            <person name="Ishii Y."/>
            <person name="Tateda K."/>
        </authorList>
    </citation>
    <scope>NUCLEOTIDE SEQUENCE [LARGE SCALE GENOMIC DNA]</scope>
    <source>
        <strain evidence="1 4">MBTL60-118</strain>
    </source>
</reference>
<name>A0A1E5IWN3_SHECO</name>
<dbReference type="STRING" id="23.BEL05_12425"/>
<accession>A0A1E5IWN3</accession>
<evidence type="ECO:0000313" key="3">
    <source>
        <dbReference type="Proteomes" id="UP000095230"/>
    </source>
</evidence>
<dbReference type="Proteomes" id="UP000773469">
    <property type="component" value="Unassembled WGS sequence"/>
</dbReference>
<dbReference type="EMBL" id="MCBT01000013">
    <property type="protein sequence ID" value="OEG74972.1"/>
    <property type="molecule type" value="Genomic_DNA"/>
</dbReference>
<sequence length="151" mass="17836">MRFQQLSEQLAYVSKCRLEMAKLYSRMYSAVDSSRVKLMLEYFQQHQKDVSKKIDDYIEEAPSRLLQLWYNDITFEDFIKRCQEITPKANMSEEDLLDLHLELDNRLIALFEKTADSSVPGEVKSALNDLVRVEKIQQQRLVHSSIRMDDI</sequence>
<dbReference type="Proteomes" id="UP000095230">
    <property type="component" value="Unassembled WGS sequence"/>
</dbReference>
<organism evidence="2 3">
    <name type="scientific">Shewanella colwelliana</name>
    <name type="common">Alteromonas colwelliana</name>
    <dbReference type="NCBI Taxonomy" id="23"/>
    <lineage>
        <taxon>Bacteria</taxon>
        <taxon>Pseudomonadati</taxon>
        <taxon>Pseudomonadota</taxon>
        <taxon>Gammaproteobacteria</taxon>
        <taxon>Alteromonadales</taxon>
        <taxon>Shewanellaceae</taxon>
        <taxon>Shewanella</taxon>
    </lineage>
</organism>
<proteinExistence type="predicted"/>
<reference evidence="2 3" key="1">
    <citation type="submission" date="2016-07" db="EMBL/GenBank/DDBJ databases">
        <title>Whole-genome of two Shewanella species isolated from a digestive organ of sea cucumber Apostichopus japonicus Selenka 1867.</title>
        <authorList>
            <person name="Hong H.-H."/>
            <person name="Choi H."/>
            <person name="Cheon S."/>
            <person name="Oh J.-S."/>
            <person name="Lee H.-G."/>
            <person name="Park C."/>
        </authorList>
    </citation>
    <scope>NUCLEOTIDE SEQUENCE [LARGE SCALE GENOMIC DNA]</scope>
    <source>
        <strain evidence="2 3">CSB03KR</strain>
    </source>
</reference>
<dbReference type="EMBL" id="BPEU01000004">
    <property type="protein sequence ID" value="GIU36801.1"/>
    <property type="molecule type" value="Genomic_DNA"/>
</dbReference>
<evidence type="ECO:0000313" key="1">
    <source>
        <dbReference type="EMBL" id="GIU36801.1"/>
    </source>
</evidence>
<evidence type="ECO:0000313" key="4">
    <source>
        <dbReference type="Proteomes" id="UP000773469"/>
    </source>
</evidence>